<dbReference type="Proteomes" id="UP000304941">
    <property type="component" value="Unassembled WGS sequence"/>
</dbReference>
<keyword evidence="2" id="KW-1185">Reference proteome</keyword>
<dbReference type="EMBL" id="VBVZ01000377">
    <property type="protein sequence ID" value="TLG89457.1"/>
    <property type="molecule type" value="Genomic_DNA"/>
</dbReference>
<evidence type="ECO:0000313" key="2">
    <source>
        <dbReference type="Proteomes" id="UP000304941"/>
    </source>
</evidence>
<organism evidence="1 2">
    <name type="scientific">Pseudomonas edaphica</name>
    <dbReference type="NCBI Taxonomy" id="2006980"/>
    <lineage>
        <taxon>Bacteria</taxon>
        <taxon>Pseudomonadati</taxon>
        <taxon>Pseudomonadota</taxon>
        <taxon>Gammaproteobacteria</taxon>
        <taxon>Pseudomonadales</taxon>
        <taxon>Pseudomonadaceae</taxon>
        <taxon>Pseudomonas</taxon>
    </lineage>
</organism>
<reference evidence="1 2" key="1">
    <citation type="submission" date="2019-05" db="EMBL/GenBank/DDBJ databases">
        <title>Pseudomonas edaphica sp. nov., isolated from rhizospheric soil of Cistus ladanifer L. in Spain.</title>
        <authorList>
            <person name="Peix A."/>
        </authorList>
    </citation>
    <scope>NUCLEOTIDE SEQUENCE [LARGE SCALE GENOMIC DNA]</scope>
    <source>
        <strain evidence="1 2">RD25</strain>
    </source>
</reference>
<comment type="caution">
    <text evidence="1">The sequence shown here is derived from an EMBL/GenBank/DDBJ whole genome shotgun (WGS) entry which is preliminary data.</text>
</comment>
<name>A0ABY2U0V7_9PSED</name>
<evidence type="ECO:0000313" key="1">
    <source>
        <dbReference type="EMBL" id="TLG89457.1"/>
    </source>
</evidence>
<dbReference type="RefSeq" id="WP_138452985.1">
    <property type="nucleotide sequence ID" value="NZ_VBVZ01000377.1"/>
</dbReference>
<proteinExistence type="predicted"/>
<accession>A0ABY2U0V7</accession>
<gene>
    <name evidence="1" type="ORF">FEM54_21945</name>
</gene>
<protein>
    <submittedName>
        <fullName evidence="1">Type II toxin-antitoxin system RelE/ParE family toxin</fullName>
    </submittedName>
</protein>
<sequence>MKKALGNLEDEASYIAFADPKAADNLSNAIFAIEDNLSQLPAMGY</sequence>